<accession>A0A8H7N6C1</accession>
<comment type="caution">
    <text evidence="1">The sequence shown here is derived from an EMBL/GenBank/DDBJ whole genome shotgun (WGS) entry which is preliminary data.</text>
</comment>
<sequence length="108" mass="11523">MSLPSATSNLGVMIQISVLSRPLTLASTRHAHLATACNENARMRAQSDVPMHEAISALQSRLVLHLDRVPASLTWVLSHACRLEISVLQGAQTPPSPFETLPSDASSG</sequence>
<evidence type="ECO:0000313" key="2">
    <source>
        <dbReference type="Proteomes" id="UP000616885"/>
    </source>
</evidence>
<dbReference type="Proteomes" id="UP000616885">
    <property type="component" value="Unassembled WGS sequence"/>
</dbReference>
<organism evidence="1 2">
    <name type="scientific">Bionectria ochroleuca</name>
    <name type="common">Gliocladium roseum</name>
    <dbReference type="NCBI Taxonomy" id="29856"/>
    <lineage>
        <taxon>Eukaryota</taxon>
        <taxon>Fungi</taxon>
        <taxon>Dikarya</taxon>
        <taxon>Ascomycota</taxon>
        <taxon>Pezizomycotina</taxon>
        <taxon>Sordariomycetes</taxon>
        <taxon>Hypocreomycetidae</taxon>
        <taxon>Hypocreales</taxon>
        <taxon>Bionectriaceae</taxon>
        <taxon>Clonostachys</taxon>
    </lineage>
</organism>
<dbReference type="AlphaFoldDB" id="A0A8H7N6C1"/>
<evidence type="ECO:0000313" key="1">
    <source>
        <dbReference type="EMBL" id="KAF9749921.1"/>
    </source>
</evidence>
<gene>
    <name evidence="1" type="ORF">IM811_015948</name>
</gene>
<protein>
    <submittedName>
        <fullName evidence="1">Uncharacterized protein</fullName>
    </submittedName>
</protein>
<name>A0A8H7N6C1_BIOOC</name>
<dbReference type="EMBL" id="JADCTT010000007">
    <property type="protein sequence ID" value="KAF9749921.1"/>
    <property type="molecule type" value="Genomic_DNA"/>
</dbReference>
<reference evidence="1" key="1">
    <citation type="submission" date="2020-10" db="EMBL/GenBank/DDBJ databases">
        <title>High-Quality Genome Resource of Clonostachys rosea strain S41 by Oxford Nanopore Long-Read Sequencing.</title>
        <authorList>
            <person name="Wang H."/>
        </authorList>
    </citation>
    <scope>NUCLEOTIDE SEQUENCE</scope>
    <source>
        <strain evidence="1">S41</strain>
    </source>
</reference>
<proteinExistence type="predicted"/>